<protein>
    <submittedName>
        <fullName evidence="2">Uncharacterized protein</fullName>
    </submittedName>
</protein>
<organism evidence="2 3">
    <name type="scientific">Exophiala dermatitidis (strain ATCC 34100 / CBS 525.76 / NIH/UT8656)</name>
    <name type="common">Black yeast</name>
    <name type="synonym">Wangiella dermatitidis</name>
    <dbReference type="NCBI Taxonomy" id="858893"/>
    <lineage>
        <taxon>Eukaryota</taxon>
        <taxon>Fungi</taxon>
        <taxon>Dikarya</taxon>
        <taxon>Ascomycota</taxon>
        <taxon>Pezizomycotina</taxon>
        <taxon>Eurotiomycetes</taxon>
        <taxon>Chaetothyriomycetidae</taxon>
        <taxon>Chaetothyriales</taxon>
        <taxon>Herpotrichiellaceae</taxon>
        <taxon>Exophiala</taxon>
    </lineage>
</organism>
<reference evidence="2" key="1">
    <citation type="submission" date="2011-07" db="EMBL/GenBank/DDBJ databases">
        <title>The Genome Sequence of Exophiala (Wangiella) dermatitidis NIH/UT8656.</title>
        <authorList>
            <consortium name="The Broad Institute Genome Sequencing Platform"/>
            <person name="Cuomo C."/>
            <person name="Wang Z."/>
            <person name="Hunicke-Smith S."/>
            <person name="Szanislo P.J."/>
            <person name="Earl A."/>
            <person name="Young S.K."/>
            <person name="Zeng Q."/>
            <person name="Gargeya S."/>
            <person name="Fitzgerald M."/>
            <person name="Haas B."/>
            <person name="Abouelleil A."/>
            <person name="Alvarado L."/>
            <person name="Arachchi H.M."/>
            <person name="Berlin A."/>
            <person name="Brown A."/>
            <person name="Chapman S.B."/>
            <person name="Chen Z."/>
            <person name="Dunbar C."/>
            <person name="Freedman E."/>
            <person name="Gearin G."/>
            <person name="Gellesch M."/>
            <person name="Goldberg J."/>
            <person name="Griggs A."/>
            <person name="Gujja S."/>
            <person name="Heiman D."/>
            <person name="Howarth C."/>
            <person name="Larson L."/>
            <person name="Lui A."/>
            <person name="MacDonald P.J.P."/>
            <person name="Montmayeur A."/>
            <person name="Murphy C."/>
            <person name="Neiman D."/>
            <person name="Pearson M."/>
            <person name="Priest M."/>
            <person name="Roberts A."/>
            <person name="Saif S."/>
            <person name="Shea T."/>
            <person name="Shenoy N."/>
            <person name="Sisk P."/>
            <person name="Stolte C."/>
            <person name="Sykes S."/>
            <person name="Wortman J."/>
            <person name="Nusbaum C."/>
            <person name="Birren B."/>
        </authorList>
    </citation>
    <scope>NUCLEOTIDE SEQUENCE</scope>
    <source>
        <strain evidence="2">NIH/UT8656</strain>
    </source>
</reference>
<accession>H6C6D9</accession>
<dbReference type="HOGENOM" id="CLU_144977_0_0_1"/>
<feature type="compositionally biased region" description="Basic residues" evidence="1">
    <location>
        <begin position="136"/>
        <end position="148"/>
    </location>
</feature>
<proteinExistence type="predicted"/>
<evidence type="ECO:0000313" key="2">
    <source>
        <dbReference type="EMBL" id="EHY59285.1"/>
    </source>
</evidence>
<dbReference type="VEuPathDB" id="FungiDB:HMPREF1120_07277"/>
<sequence length="148" mass="16450">MSSILQRIDTLSSTFQSSLPENLQPYFTRANLQSFLRFIVIVLTYLLFRPHLESLIAKVSGRPDPKRAEVEARLEFLKQQKEGQSELTKSEIMMPQADGTMKKVGVVARNGKIVGLVQDENDKGTNGEGKKSGQQKGKKSKKAKGKGN</sequence>
<dbReference type="OrthoDB" id="4116811at2759"/>
<gene>
    <name evidence="2" type="ORF">HMPREF1120_07277</name>
</gene>
<dbReference type="InParanoid" id="H6C6D9"/>
<dbReference type="Pfam" id="PF07543">
    <property type="entry name" value="PGA2"/>
    <property type="match status" value="1"/>
</dbReference>
<name>H6C6D9_EXODN</name>
<dbReference type="RefSeq" id="XP_009159746.1">
    <property type="nucleotide sequence ID" value="XM_009161498.1"/>
</dbReference>
<keyword evidence="3" id="KW-1185">Reference proteome</keyword>
<feature type="compositionally biased region" description="Basic and acidic residues" evidence="1">
    <location>
        <begin position="120"/>
        <end position="131"/>
    </location>
</feature>
<dbReference type="GeneID" id="20311916"/>
<dbReference type="EMBL" id="JH226135">
    <property type="protein sequence ID" value="EHY59285.1"/>
    <property type="molecule type" value="Genomic_DNA"/>
</dbReference>
<evidence type="ECO:0000313" key="3">
    <source>
        <dbReference type="Proteomes" id="UP000007304"/>
    </source>
</evidence>
<dbReference type="AlphaFoldDB" id="H6C6D9"/>
<feature type="region of interest" description="Disordered" evidence="1">
    <location>
        <begin position="117"/>
        <end position="148"/>
    </location>
</feature>
<dbReference type="Proteomes" id="UP000007304">
    <property type="component" value="Unassembled WGS sequence"/>
</dbReference>
<dbReference type="InterPro" id="IPR011431">
    <property type="entry name" value="Trafficking_Pga2"/>
</dbReference>
<evidence type="ECO:0000256" key="1">
    <source>
        <dbReference type="SAM" id="MobiDB-lite"/>
    </source>
</evidence>